<sequence>MGLKAGAHAGCDSSSLQDSPSRHTLQVFEMWKDNQVRTAAQERVMAEAVHLMSSQRERSTLRDQIIHLDHVILDQDKIMRGYIFQIDRLKKELLFQDESIANLHERLHSLEAQPNTTAAALSSAGLGKTSSTEQIMRAMGGILEQGLRVSMKYFIVVHFSVSFEEMVAASELK</sequence>
<reference evidence="1 2" key="1">
    <citation type="journal article" date="2021" name="Cell">
        <title>Tracing the genetic footprints of vertebrate landing in non-teleost ray-finned fishes.</title>
        <authorList>
            <person name="Bi X."/>
            <person name="Wang K."/>
            <person name="Yang L."/>
            <person name="Pan H."/>
            <person name="Jiang H."/>
            <person name="Wei Q."/>
            <person name="Fang M."/>
            <person name="Yu H."/>
            <person name="Zhu C."/>
            <person name="Cai Y."/>
            <person name="He Y."/>
            <person name="Gan X."/>
            <person name="Zeng H."/>
            <person name="Yu D."/>
            <person name="Zhu Y."/>
            <person name="Jiang H."/>
            <person name="Qiu Q."/>
            <person name="Yang H."/>
            <person name="Zhang Y.E."/>
            <person name="Wang W."/>
            <person name="Zhu M."/>
            <person name="He S."/>
            <person name="Zhang G."/>
        </authorList>
    </citation>
    <scope>NUCLEOTIDE SEQUENCE [LARGE SCALE GENOMIC DNA]</scope>
    <source>
        <strain evidence="1">Bchr_013</strain>
    </source>
</reference>
<dbReference type="EMBL" id="JAATIS010001721">
    <property type="protein sequence ID" value="KAG2465887.1"/>
    <property type="molecule type" value="Genomic_DNA"/>
</dbReference>
<evidence type="ECO:0000313" key="1">
    <source>
        <dbReference type="EMBL" id="KAG2465887.1"/>
    </source>
</evidence>
<accession>A0A8X7XGY6</accession>
<protein>
    <submittedName>
        <fullName evidence="1">CCD68 protein</fullName>
    </submittedName>
</protein>
<feature type="non-terminal residue" evidence="1">
    <location>
        <position position="173"/>
    </location>
</feature>
<dbReference type="AlphaFoldDB" id="A0A8X7XGY6"/>
<proteinExistence type="predicted"/>
<gene>
    <name evidence="1" type="primary">Ccdc68</name>
    <name evidence="1" type="ORF">GTO96_0016294</name>
</gene>
<organism evidence="1 2">
    <name type="scientific">Polypterus senegalus</name>
    <name type="common">Senegal bichir</name>
    <dbReference type="NCBI Taxonomy" id="55291"/>
    <lineage>
        <taxon>Eukaryota</taxon>
        <taxon>Metazoa</taxon>
        <taxon>Chordata</taxon>
        <taxon>Craniata</taxon>
        <taxon>Vertebrata</taxon>
        <taxon>Euteleostomi</taxon>
        <taxon>Actinopterygii</taxon>
        <taxon>Polypteriformes</taxon>
        <taxon>Polypteridae</taxon>
        <taxon>Polypterus</taxon>
    </lineage>
</organism>
<comment type="caution">
    <text evidence="1">The sequence shown here is derived from an EMBL/GenBank/DDBJ whole genome shotgun (WGS) entry which is preliminary data.</text>
</comment>
<feature type="non-terminal residue" evidence="1">
    <location>
        <position position="1"/>
    </location>
</feature>
<keyword evidence="2" id="KW-1185">Reference proteome</keyword>
<dbReference type="Proteomes" id="UP000886611">
    <property type="component" value="Unassembled WGS sequence"/>
</dbReference>
<evidence type="ECO:0000313" key="2">
    <source>
        <dbReference type="Proteomes" id="UP000886611"/>
    </source>
</evidence>
<name>A0A8X7XGY6_POLSE</name>